<comment type="caution">
    <text evidence="6">The sequence shown here is derived from an EMBL/GenBank/DDBJ whole genome shotgun (WGS) entry which is preliminary data.</text>
</comment>
<evidence type="ECO:0000256" key="3">
    <source>
        <dbReference type="RuleBase" id="RU361235"/>
    </source>
</evidence>
<dbReference type="PROSITE" id="PS00122">
    <property type="entry name" value="CARBOXYLESTERASE_B_1"/>
    <property type="match status" value="1"/>
</dbReference>
<dbReference type="InterPro" id="IPR019819">
    <property type="entry name" value="Carboxylesterase_B_CS"/>
</dbReference>
<dbReference type="InterPro" id="IPR002018">
    <property type="entry name" value="CarbesteraseB"/>
</dbReference>
<dbReference type="AlphaFoldDB" id="A0A1F2WMG1"/>
<evidence type="ECO:0000259" key="5">
    <source>
        <dbReference type="Pfam" id="PF00135"/>
    </source>
</evidence>
<evidence type="ECO:0000256" key="2">
    <source>
        <dbReference type="ARBA" id="ARBA00022801"/>
    </source>
</evidence>
<evidence type="ECO:0000313" key="7">
    <source>
        <dbReference type="Proteomes" id="UP000177876"/>
    </source>
</evidence>
<evidence type="ECO:0000256" key="4">
    <source>
        <dbReference type="SAM" id="Phobius"/>
    </source>
</evidence>
<feature type="domain" description="Carboxylesterase type B" evidence="5">
    <location>
        <begin position="399"/>
        <end position="531"/>
    </location>
</feature>
<evidence type="ECO:0000313" key="6">
    <source>
        <dbReference type="EMBL" id="OFW58044.1"/>
    </source>
</evidence>
<comment type="similarity">
    <text evidence="1 3">Belongs to the type-B carboxylesterase/lipase family.</text>
</comment>
<dbReference type="InterPro" id="IPR029058">
    <property type="entry name" value="AB_hydrolase_fold"/>
</dbReference>
<sequence length="539" mass="57564">MSKKVVSYILILVIISMLGLLLVGCGNKAAQDNKKASSTMEIPQLDSGAISGSLDDNIWTYKGIPFAAPPIGELRWKEPQPVDPWQEVRACTAFGPACPQSRPALEAIGAEFSAVGSQSEDCLYLNVWTPAQSPEEGLPVMVWIHGGGFDAGSASQFMYDAHNLSNKGVVVVTINYRLGAFGFMGHPMLSDESSHGASGNYGLMDQIAALEWVQRNIDVFGGDPGNVTIFGESAGGGSVCDLMASQLTGGLFQRAISESGGFLSMGLATPGGGNLSSAEKTGEKMAQALGCDGADDVLACMRGKTTEEMLAAQDKQGGVLEAQTWFPIVDGWVLIDKPQNVFAAGEQQKVPLLIGTNADEGTVLAPSITAAQYKMMIAYIFGGKADEVSALFPIVGDDANSALQRLLTEMAMAAPSKFAAVCTADVDQPVYLYKFTMTSNDPRFARFGSFHSLEIPYVFGNMNKGTEMALRPEDVALSEAMMNYWTNFAATGNPNGKGEPEWPAFTIENDRYQELGPTISTRNGYYPEAYELLKSITGL</sequence>
<dbReference type="Pfam" id="PF00135">
    <property type="entry name" value="COesterase"/>
    <property type="match status" value="2"/>
</dbReference>
<protein>
    <recommendedName>
        <fullName evidence="3">Carboxylic ester hydrolase</fullName>
        <ecNumber evidence="3">3.1.1.-</ecNumber>
    </recommendedName>
</protein>
<dbReference type="Gene3D" id="3.40.50.1820">
    <property type="entry name" value="alpha/beta hydrolase"/>
    <property type="match status" value="1"/>
</dbReference>
<accession>A0A1F2WMG1</accession>
<evidence type="ECO:0000256" key="1">
    <source>
        <dbReference type="ARBA" id="ARBA00005964"/>
    </source>
</evidence>
<dbReference type="PANTHER" id="PTHR11559">
    <property type="entry name" value="CARBOXYLESTERASE"/>
    <property type="match status" value="1"/>
</dbReference>
<keyword evidence="4" id="KW-0812">Transmembrane</keyword>
<dbReference type="InterPro" id="IPR050309">
    <property type="entry name" value="Type-B_Carboxylest/Lipase"/>
</dbReference>
<dbReference type="PROSITE" id="PS51257">
    <property type="entry name" value="PROKAR_LIPOPROTEIN"/>
    <property type="match status" value="1"/>
</dbReference>
<dbReference type="PROSITE" id="PS00941">
    <property type="entry name" value="CARBOXYLESTERASE_B_2"/>
    <property type="match status" value="1"/>
</dbReference>
<feature type="domain" description="Carboxylesterase type B" evidence="5">
    <location>
        <begin position="46"/>
        <end position="372"/>
    </location>
</feature>
<dbReference type="SUPFAM" id="SSF53474">
    <property type="entry name" value="alpha/beta-Hydrolases"/>
    <property type="match status" value="1"/>
</dbReference>
<keyword evidence="2 3" id="KW-0378">Hydrolase</keyword>
<organism evidence="6 7">
    <name type="scientific">Candidatus Solincola sediminis</name>
    <dbReference type="NCBI Taxonomy" id="1797199"/>
    <lineage>
        <taxon>Bacteria</taxon>
        <taxon>Bacillati</taxon>
        <taxon>Actinomycetota</taxon>
        <taxon>Candidatus Geothermincolia</taxon>
        <taxon>Candidatus Geothermincolales</taxon>
        <taxon>Candidatus Geothermincolaceae</taxon>
        <taxon>Candidatus Solincola</taxon>
    </lineage>
</organism>
<name>A0A1F2WMG1_9ACTN</name>
<dbReference type="GO" id="GO:0016787">
    <property type="term" value="F:hydrolase activity"/>
    <property type="evidence" value="ECO:0007669"/>
    <property type="project" value="UniProtKB-KW"/>
</dbReference>
<feature type="transmembrane region" description="Helical" evidence="4">
    <location>
        <begin position="6"/>
        <end position="25"/>
    </location>
</feature>
<reference evidence="6 7" key="1">
    <citation type="journal article" date="2016" name="Nat. Commun.">
        <title>Thousands of microbial genomes shed light on interconnected biogeochemical processes in an aquifer system.</title>
        <authorList>
            <person name="Anantharaman K."/>
            <person name="Brown C.T."/>
            <person name="Hug L.A."/>
            <person name="Sharon I."/>
            <person name="Castelle C.J."/>
            <person name="Probst A.J."/>
            <person name="Thomas B.C."/>
            <person name="Singh A."/>
            <person name="Wilkins M.J."/>
            <person name="Karaoz U."/>
            <person name="Brodie E.L."/>
            <person name="Williams K.H."/>
            <person name="Hubbard S.S."/>
            <person name="Banfield J.F."/>
        </authorList>
    </citation>
    <scope>NUCLEOTIDE SEQUENCE [LARGE SCALE GENOMIC DNA]</scope>
</reference>
<dbReference type="EC" id="3.1.1.-" evidence="3"/>
<dbReference type="STRING" id="1797197.A2Y75_12170"/>
<keyword evidence="4" id="KW-1133">Transmembrane helix</keyword>
<dbReference type="Proteomes" id="UP000177876">
    <property type="component" value="Unassembled WGS sequence"/>
</dbReference>
<dbReference type="InterPro" id="IPR019826">
    <property type="entry name" value="Carboxylesterase_B_AS"/>
</dbReference>
<dbReference type="EMBL" id="MELK01000028">
    <property type="protein sequence ID" value="OFW58044.1"/>
    <property type="molecule type" value="Genomic_DNA"/>
</dbReference>
<keyword evidence="4" id="KW-0472">Membrane</keyword>
<gene>
    <name evidence="6" type="ORF">A2Y75_12170</name>
</gene>
<proteinExistence type="inferred from homology"/>